<dbReference type="InterPro" id="IPR029063">
    <property type="entry name" value="SAM-dependent_MTases_sf"/>
</dbReference>
<evidence type="ECO:0000313" key="6">
    <source>
        <dbReference type="Proteomes" id="UP000599391"/>
    </source>
</evidence>
<dbReference type="Proteomes" id="UP000599391">
    <property type="component" value="Unassembled WGS sequence"/>
</dbReference>
<keyword evidence="2" id="KW-0808">Transferase</keyword>
<name>A0A8J7L3N6_9CYAN</name>
<evidence type="ECO:0000259" key="4">
    <source>
        <dbReference type="Pfam" id="PF01555"/>
    </source>
</evidence>
<organism evidence="5 6">
    <name type="scientific">Atlanticothrix silvestris CENA357</name>
    <dbReference type="NCBI Taxonomy" id="1725252"/>
    <lineage>
        <taxon>Bacteria</taxon>
        <taxon>Bacillati</taxon>
        <taxon>Cyanobacteriota</taxon>
        <taxon>Cyanophyceae</taxon>
        <taxon>Nostocales</taxon>
        <taxon>Nodulariaceae</taxon>
        <taxon>Atlanticothrix</taxon>
        <taxon>Atlanticothrix silvestris</taxon>
    </lineage>
</organism>
<proteinExistence type="inferred from homology"/>
<dbReference type="RefSeq" id="WP_214437380.1">
    <property type="nucleotide sequence ID" value="NZ_JAECZB010000002.1"/>
</dbReference>
<evidence type="ECO:0000256" key="3">
    <source>
        <dbReference type="RuleBase" id="RU362026"/>
    </source>
</evidence>
<evidence type="ECO:0000256" key="2">
    <source>
        <dbReference type="ARBA" id="ARBA00022679"/>
    </source>
</evidence>
<comment type="similarity">
    <text evidence="3">Belongs to the N(4)/N(6)-methyltransferase family.</text>
</comment>
<keyword evidence="6" id="KW-1185">Reference proteome</keyword>
<dbReference type="PRINTS" id="PR00508">
    <property type="entry name" value="S21N4MTFRASE"/>
</dbReference>
<dbReference type="GO" id="GO:0008170">
    <property type="term" value="F:N-methyltransferase activity"/>
    <property type="evidence" value="ECO:0007669"/>
    <property type="project" value="InterPro"/>
</dbReference>
<protein>
    <recommendedName>
        <fullName evidence="3">Methyltransferase</fullName>
        <ecNumber evidence="3">2.1.1.-</ecNumber>
    </recommendedName>
</protein>
<keyword evidence="1" id="KW-0489">Methyltransferase</keyword>
<dbReference type="GO" id="GO:0003677">
    <property type="term" value="F:DNA binding"/>
    <property type="evidence" value="ECO:0007669"/>
    <property type="project" value="InterPro"/>
</dbReference>
<gene>
    <name evidence="5" type="ORF">I8751_01390</name>
</gene>
<reference evidence="5 6" key="1">
    <citation type="journal article" date="2021" name="Int. J. Syst. Evol. Microbiol.">
        <title>Amazonocrinis nigriterrae gen. nov., sp. nov., Atlanticothrix silvestris gen. nov., sp. nov. and Dendronalium phyllosphericum gen. nov., sp. nov., nostocacean cyanobacteria from Brazilian environments.</title>
        <authorList>
            <person name="Alvarenga D.O."/>
            <person name="Andreote A.P.D."/>
            <person name="Branco L.H.Z."/>
            <person name="Delbaje E."/>
            <person name="Cruz R.B."/>
            <person name="Varani A.M."/>
            <person name="Fiore M.F."/>
        </authorList>
    </citation>
    <scope>NUCLEOTIDE SEQUENCE [LARGE SCALE GENOMIC DNA]</scope>
    <source>
        <strain evidence="5 6">CENA357</strain>
    </source>
</reference>
<dbReference type="AlphaFoldDB" id="A0A8J7L3N6"/>
<dbReference type="GO" id="GO:0032259">
    <property type="term" value="P:methylation"/>
    <property type="evidence" value="ECO:0007669"/>
    <property type="project" value="UniProtKB-KW"/>
</dbReference>
<dbReference type="Gene3D" id="3.40.50.150">
    <property type="entry name" value="Vaccinia Virus protein VP39"/>
    <property type="match status" value="1"/>
</dbReference>
<dbReference type="Pfam" id="PF01555">
    <property type="entry name" value="N6_N4_Mtase"/>
    <property type="match status" value="1"/>
</dbReference>
<comment type="caution">
    <text evidence="5">The sequence shown here is derived from an EMBL/GenBank/DDBJ whole genome shotgun (WGS) entry which is preliminary data.</text>
</comment>
<dbReference type="InterPro" id="IPR002941">
    <property type="entry name" value="DNA_methylase_N4/N6"/>
</dbReference>
<sequence length="199" mass="23136">MTVKTIKDISNPDTYKGMYSFHKYWGKKPTESIAFFIQNYTNESDIVLDPFLGSGLISRECLYQKRRFIGIDINPFAIEHTNFLLELPKASVFQSALQEIETKIKQKINETYFTDNGEIASHYLWSSSELLKVWMKPKVGRSRIEIETTSFDLEKIESFSQYSIRNIRKLTFFTNSRINSSIKCLSTICLLVELCIILI</sequence>
<evidence type="ECO:0000313" key="5">
    <source>
        <dbReference type="EMBL" id="MBH8551062.1"/>
    </source>
</evidence>
<feature type="domain" description="DNA methylase N-4/N-6" evidence="4">
    <location>
        <begin position="22"/>
        <end position="81"/>
    </location>
</feature>
<dbReference type="EMBL" id="JAECZB010000002">
    <property type="protein sequence ID" value="MBH8551062.1"/>
    <property type="molecule type" value="Genomic_DNA"/>
</dbReference>
<dbReference type="InterPro" id="IPR001091">
    <property type="entry name" value="RM_Methyltransferase"/>
</dbReference>
<accession>A0A8J7L3N6</accession>
<evidence type="ECO:0000256" key="1">
    <source>
        <dbReference type="ARBA" id="ARBA00022603"/>
    </source>
</evidence>
<dbReference type="SUPFAM" id="SSF53335">
    <property type="entry name" value="S-adenosyl-L-methionine-dependent methyltransferases"/>
    <property type="match status" value="1"/>
</dbReference>
<dbReference type="EC" id="2.1.1.-" evidence="3"/>